<dbReference type="OrthoDB" id="289202at2"/>
<evidence type="ECO:0000256" key="2">
    <source>
        <dbReference type="ARBA" id="ARBA00008312"/>
    </source>
</evidence>
<gene>
    <name evidence="12" type="ORF">DPM19_28950</name>
</gene>
<organism evidence="12 13">
    <name type="scientific">Actinomadura craniellae</name>
    <dbReference type="NCBI Taxonomy" id="2231787"/>
    <lineage>
        <taxon>Bacteria</taxon>
        <taxon>Bacillati</taxon>
        <taxon>Actinomycetota</taxon>
        <taxon>Actinomycetes</taxon>
        <taxon>Streptosporangiales</taxon>
        <taxon>Thermomonosporaceae</taxon>
        <taxon>Actinomadura</taxon>
    </lineage>
</organism>
<protein>
    <recommendedName>
        <fullName evidence="3">ferredoxin--NADP(+) reductase</fullName>
        <ecNumber evidence="3">1.18.1.2</ecNumber>
    </recommendedName>
</protein>
<dbReference type="SUPFAM" id="SSF51971">
    <property type="entry name" value="Nucleotide-binding domain"/>
    <property type="match status" value="1"/>
</dbReference>
<sequence length="453" mass="48733">MARMADPVRVAVVGSGPAGLYAAEALVKQAGGTVEVDVIDRLPTPYGLVRYGVAPDHKSIKSIARYLQQVLEHPSVRFLGCVELGDDITREELLDCYDAVIYSTGAMVDRRLGVPGEDLPGSVAATDFVNWYCGHPDAADHAFDLSAEEVAVIGVGNVAVDVVRILAKTADELRDTDIPEHVIDALAGSKVRRIHLVGRRGPAQAKFTTKEARELGVLPGAEIHVSPGDLELSPADAELAETDRLVRGNLKVLRGWTEPPTGDRPRRIDVRFWRAPVEIEGTDRVAGLRLERTALDENGRVTGTGTYETLPVGLVLRSVGYRSVPLTGVPFDERASVVPNAAGRVLDAAGTPVPREYVAGWIKRGPTGVVGTNKSDAAETVTALLADVEATGAGRPRPARRIEELLEGRGPIVTYAHWLNLDTAEIELARSLQRGERVKLGHWAAMRAACHPQ</sequence>
<evidence type="ECO:0000313" key="12">
    <source>
        <dbReference type="EMBL" id="RAY11656.1"/>
    </source>
</evidence>
<evidence type="ECO:0000256" key="5">
    <source>
        <dbReference type="ARBA" id="ARBA00022827"/>
    </source>
</evidence>
<evidence type="ECO:0000256" key="10">
    <source>
        <dbReference type="PIRSR" id="PIRSR000362-2"/>
    </source>
</evidence>
<dbReference type="Gene3D" id="3.40.50.720">
    <property type="entry name" value="NAD(P)-binding Rossmann-like Domain"/>
    <property type="match status" value="1"/>
</dbReference>
<feature type="binding site" evidence="9">
    <location>
        <position position="18"/>
    </location>
    <ligand>
        <name>FAD</name>
        <dbReference type="ChEBI" id="CHEBI:57692"/>
    </ligand>
</feature>
<keyword evidence="5 9" id="KW-0274">FAD</keyword>
<dbReference type="Proteomes" id="UP000251891">
    <property type="component" value="Unassembled WGS sequence"/>
</dbReference>
<keyword evidence="13" id="KW-1185">Reference proteome</keyword>
<feature type="binding site" evidence="9">
    <location>
        <position position="361"/>
    </location>
    <ligand>
        <name>FAD</name>
        <dbReference type="ChEBI" id="CHEBI:57692"/>
    </ligand>
</feature>
<dbReference type="InterPro" id="IPR036188">
    <property type="entry name" value="FAD/NAD-bd_sf"/>
</dbReference>
<feature type="binding site" evidence="9">
    <location>
        <position position="48"/>
    </location>
    <ligand>
        <name>FAD</name>
        <dbReference type="ChEBI" id="CHEBI:57692"/>
    </ligand>
</feature>
<evidence type="ECO:0000256" key="4">
    <source>
        <dbReference type="ARBA" id="ARBA00022630"/>
    </source>
</evidence>
<comment type="caution">
    <text evidence="12">The sequence shown here is derived from an EMBL/GenBank/DDBJ whole genome shotgun (WGS) entry which is preliminary data.</text>
</comment>
<dbReference type="Gene3D" id="3.50.50.60">
    <property type="entry name" value="FAD/NAD(P)-binding domain"/>
    <property type="match status" value="1"/>
</dbReference>
<dbReference type="AlphaFoldDB" id="A0A365GXW0"/>
<dbReference type="InterPro" id="IPR021163">
    <property type="entry name" value="Ferredox_Rdtase_adrenod"/>
</dbReference>
<comment type="similarity">
    <text evidence="2">Belongs to the ferredoxin--NADP reductase type 1 family.</text>
</comment>
<dbReference type="EC" id="1.18.1.2" evidence="3"/>
<comment type="catalytic activity">
    <reaction evidence="8">
        <text>2 reduced [2Fe-2S]-[ferredoxin] + NADP(+) + H(+) = 2 oxidized [2Fe-2S]-[ferredoxin] + NADPH</text>
        <dbReference type="Rhea" id="RHEA:20125"/>
        <dbReference type="Rhea" id="RHEA-COMP:10000"/>
        <dbReference type="Rhea" id="RHEA-COMP:10001"/>
        <dbReference type="ChEBI" id="CHEBI:15378"/>
        <dbReference type="ChEBI" id="CHEBI:33737"/>
        <dbReference type="ChEBI" id="CHEBI:33738"/>
        <dbReference type="ChEBI" id="CHEBI:57783"/>
        <dbReference type="ChEBI" id="CHEBI:58349"/>
        <dbReference type="EC" id="1.18.1.2"/>
    </reaction>
</comment>
<keyword evidence="7" id="KW-0560">Oxidoreductase</keyword>
<proteinExistence type="inferred from homology"/>
<feature type="binding site" evidence="10">
    <location>
        <begin position="199"/>
        <end position="200"/>
    </location>
    <ligand>
        <name>NADP(+)</name>
        <dbReference type="ChEBI" id="CHEBI:58349"/>
    </ligand>
</feature>
<evidence type="ECO:0000256" key="6">
    <source>
        <dbReference type="ARBA" id="ARBA00022857"/>
    </source>
</evidence>
<dbReference type="Pfam" id="PF07992">
    <property type="entry name" value="Pyr_redox_2"/>
    <property type="match status" value="1"/>
</dbReference>
<evidence type="ECO:0000256" key="1">
    <source>
        <dbReference type="ARBA" id="ARBA00001974"/>
    </source>
</evidence>
<evidence type="ECO:0000259" key="11">
    <source>
        <dbReference type="Pfam" id="PF07992"/>
    </source>
</evidence>
<evidence type="ECO:0000256" key="8">
    <source>
        <dbReference type="ARBA" id="ARBA00047776"/>
    </source>
</evidence>
<evidence type="ECO:0000256" key="7">
    <source>
        <dbReference type="ARBA" id="ARBA00023002"/>
    </source>
</evidence>
<keyword evidence="4" id="KW-0285">Flavoprotein</keyword>
<dbReference type="RefSeq" id="WP_111871234.1">
    <property type="nucleotide sequence ID" value="NZ_QLYX01000017.1"/>
</dbReference>
<comment type="cofactor">
    <cofactor evidence="1 9">
        <name>FAD</name>
        <dbReference type="ChEBI" id="CHEBI:57692"/>
    </cofactor>
</comment>
<accession>A0A365GXW0</accession>
<feature type="binding site" evidence="10">
    <location>
        <position position="368"/>
    </location>
    <ligand>
        <name>NADP(+)</name>
        <dbReference type="ChEBI" id="CHEBI:58349"/>
    </ligand>
</feature>
<dbReference type="InterPro" id="IPR023753">
    <property type="entry name" value="FAD/NAD-binding_dom"/>
</dbReference>
<evidence type="ECO:0000313" key="13">
    <source>
        <dbReference type="Proteomes" id="UP000251891"/>
    </source>
</evidence>
<reference evidence="12 13" key="1">
    <citation type="submission" date="2018-06" db="EMBL/GenBank/DDBJ databases">
        <title>Actinomadura craniellae sp. nov. isolated from marine sponge Craniella sp.</title>
        <authorList>
            <person name="Li L."/>
            <person name="Xu Q.H."/>
            <person name="Lin H.W."/>
            <person name="Lu Y.H."/>
        </authorList>
    </citation>
    <scope>NUCLEOTIDE SEQUENCE [LARGE SCALE GENOMIC DNA]</scope>
    <source>
        <strain evidence="12 13">LHW63021</strain>
    </source>
</reference>
<dbReference type="PIRSF" id="PIRSF000362">
    <property type="entry name" value="FNR"/>
    <property type="match status" value="1"/>
</dbReference>
<keyword evidence="6 10" id="KW-0521">NADP</keyword>
<evidence type="ECO:0000256" key="9">
    <source>
        <dbReference type="PIRSR" id="PIRSR000362-1"/>
    </source>
</evidence>
<feature type="domain" description="FAD/NAD(P)-binding" evidence="11">
    <location>
        <begin position="9"/>
        <end position="172"/>
    </location>
</feature>
<dbReference type="InterPro" id="IPR055275">
    <property type="entry name" value="Ferredox_Rdtase"/>
</dbReference>
<feature type="binding site" evidence="10">
    <location>
        <position position="211"/>
    </location>
    <ligand>
        <name>NADP(+)</name>
        <dbReference type="ChEBI" id="CHEBI:58349"/>
    </ligand>
</feature>
<evidence type="ECO:0000256" key="3">
    <source>
        <dbReference type="ARBA" id="ARBA00013223"/>
    </source>
</evidence>
<feature type="binding site" evidence="9">
    <location>
        <position position="84"/>
    </location>
    <ligand>
        <name>FAD</name>
        <dbReference type="ChEBI" id="CHEBI:57692"/>
    </ligand>
</feature>
<dbReference type="PANTHER" id="PTHR48467">
    <property type="entry name" value="GLUTAMATE SYNTHASE 1 [NADH], CHLOROPLASTIC-LIKE"/>
    <property type="match status" value="1"/>
</dbReference>
<name>A0A365GXW0_9ACTN</name>
<dbReference type="PRINTS" id="PR00419">
    <property type="entry name" value="ADXRDTASE"/>
</dbReference>
<dbReference type="EMBL" id="QLYX01000017">
    <property type="protein sequence ID" value="RAY11656.1"/>
    <property type="molecule type" value="Genomic_DNA"/>
</dbReference>
<dbReference type="GO" id="GO:0004324">
    <property type="term" value="F:ferredoxin-NADP+ reductase activity"/>
    <property type="evidence" value="ECO:0007669"/>
    <property type="project" value="UniProtKB-EC"/>
</dbReference>
<dbReference type="PANTHER" id="PTHR48467:SF1">
    <property type="entry name" value="GLUTAMATE SYNTHASE 1 [NADH], CHLOROPLASTIC-LIKE"/>
    <property type="match status" value="1"/>
</dbReference>